<dbReference type="EMBL" id="BAOS01000017">
    <property type="protein sequence ID" value="GAX61010.1"/>
    <property type="molecule type" value="Genomic_DNA"/>
</dbReference>
<evidence type="ECO:0000313" key="2">
    <source>
        <dbReference type="Proteomes" id="UP000218542"/>
    </source>
</evidence>
<protein>
    <submittedName>
        <fullName evidence="1">Alcohol dehydrogenase zinc-binding domain protein</fullName>
    </submittedName>
</protein>
<sequence length="103" mass="11607">MKRAIISIIFLITLFFTTEICASDLYITKGGWFGAINKESFELLAERIDDVVAVQEMLDNGTIFIMDEGEEVYLEDETGSIVVLRRRGGTSTFWTFAGAIEKK</sequence>
<keyword evidence="2" id="KW-1185">Reference proteome</keyword>
<name>A0A286TYQ6_9BACT</name>
<accession>A0A286TYQ6</accession>
<proteinExistence type="predicted"/>
<dbReference type="Proteomes" id="UP000218542">
    <property type="component" value="Unassembled WGS sequence"/>
</dbReference>
<reference evidence="2" key="1">
    <citation type="journal article" date="2017" name="Environ. Microbiol. Rep.">
        <title>Genetic Diversity of Marine Anaerobic Ammonium-Oxidizing Bacteria as Revealed by Genomic and Proteomic Analyses of 'Candidatus Scalindua japonica'.</title>
        <authorList>
            <person name="Oshiki M."/>
            <person name="Mizuto K."/>
            <person name="Kimura Z."/>
            <person name="Kindaichi T."/>
            <person name="Satoh H."/>
            <person name="Okabe S."/>
        </authorList>
    </citation>
    <scope>NUCLEOTIDE SEQUENCE [LARGE SCALE GENOMIC DNA]</scope>
    <source>
        <strain evidence="2">husup-a2</strain>
    </source>
</reference>
<comment type="caution">
    <text evidence="1">The sequence shown here is derived from an EMBL/GenBank/DDBJ whole genome shotgun (WGS) entry which is preliminary data.</text>
</comment>
<organism evidence="1 2">
    <name type="scientific">Candidatus Scalindua japonica</name>
    <dbReference type="NCBI Taxonomy" id="1284222"/>
    <lineage>
        <taxon>Bacteria</taxon>
        <taxon>Pseudomonadati</taxon>
        <taxon>Planctomycetota</taxon>
        <taxon>Candidatus Brocadiia</taxon>
        <taxon>Candidatus Brocadiales</taxon>
        <taxon>Candidatus Scalinduaceae</taxon>
        <taxon>Candidatus Scalindua</taxon>
    </lineage>
</organism>
<evidence type="ECO:0000313" key="1">
    <source>
        <dbReference type="EMBL" id="GAX61010.1"/>
    </source>
</evidence>
<dbReference type="AlphaFoldDB" id="A0A286TYQ6"/>
<dbReference type="RefSeq" id="WP_096894404.1">
    <property type="nucleotide sequence ID" value="NZ_BAOS01000017.1"/>
</dbReference>
<gene>
    <name evidence="1" type="ORF">SCALIN_C17_0043</name>
</gene>